<organism evidence="2 3">
    <name type="scientific">Solanum tuberosum</name>
    <name type="common">Potato</name>
    <dbReference type="NCBI Taxonomy" id="4113"/>
    <lineage>
        <taxon>Eukaryota</taxon>
        <taxon>Viridiplantae</taxon>
        <taxon>Streptophyta</taxon>
        <taxon>Embryophyta</taxon>
        <taxon>Tracheophyta</taxon>
        <taxon>Spermatophyta</taxon>
        <taxon>Magnoliopsida</taxon>
        <taxon>eudicotyledons</taxon>
        <taxon>Gunneridae</taxon>
        <taxon>Pentapetalae</taxon>
        <taxon>asterids</taxon>
        <taxon>lamiids</taxon>
        <taxon>Solanales</taxon>
        <taxon>Solanaceae</taxon>
        <taxon>Solanoideae</taxon>
        <taxon>Solaneae</taxon>
        <taxon>Solanum</taxon>
    </lineage>
</organism>
<dbReference type="Proteomes" id="UP000011115">
    <property type="component" value="Unassembled WGS sequence"/>
</dbReference>
<evidence type="ECO:0000313" key="3">
    <source>
        <dbReference type="Proteomes" id="UP000011115"/>
    </source>
</evidence>
<dbReference type="PANTHER" id="PTHR33180:SF31">
    <property type="entry name" value="POLYPROTEIN PROTEIN"/>
    <property type="match status" value="1"/>
</dbReference>
<sequence length="261" mass="29336">MRWFANHPRGEAALYRGSRGQEFYDAYAALVPKSKKKAGEFRPVKLVLVRGVENESILRHAKATCLGFILGKRRLNLGLIIVQEMAMMAKQRQASLPFSVLITELCRRAGAPRDATRYFDVTPPFFTAIRCIEDEYTREEADKRRETLVPDTSTSSQPAKITQAMILKMGHLAHSAIVRAIRLERSIARMIESVISTALTPLRNSVDDLATRVTTCESRQRETSEMTSLKAEAIDLRKDVDYLNSTDFTSLLEAADDLDAP</sequence>
<dbReference type="InParanoid" id="M1DIE5"/>
<dbReference type="PaxDb" id="4113-PGSC0003DMT400089555"/>
<feature type="domain" description="Putative plant transposon protein" evidence="1">
    <location>
        <begin position="53"/>
        <end position="112"/>
    </location>
</feature>
<reference evidence="2" key="2">
    <citation type="submission" date="2015-06" db="UniProtKB">
        <authorList>
            <consortium name="EnsemblPlants"/>
        </authorList>
    </citation>
    <scope>IDENTIFICATION</scope>
    <source>
        <strain evidence="2">DM1-3 516 R44</strain>
    </source>
</reference>
<proteinExistence type="predicted"/>
<keyword evidence="3" id="KW-1185">Reference proteome</keyword>
<reference evidence="3" key="1">
    <citation type="journal article" date="2011" name="Nature">
        <title>Genome sequence and analysis of the tuber crop potato.</title>
        <authorList>
            <consortium name="The Potato Genome Sequencing Consortium"/>
        </authorList>
    </citation>
    <scope>NUCLEOTIDE SEQUENCE [LARGE SCALE GENOMIC DNA]</scope>
    <source>
        <strain evidence="3">cv. DM1-3 516 R44</strain>
    </source>
</reference>
<dbReference type="PANTHER" id="PTHR33180">
    <property type="entry name" value="PHOTOSYSTEM II CP43 REACTION CENTER PROTEIN"/>
    <property type="match status" value="1"/>
</dbReference>
<dbReference type="Gramene" id="PGSC0003DMT400089555">
    <property type="protein sequence ID" value="PGSC0003DMT400089555"/>
    <property type="gene ID" value="PGSC0003DMG400039126"/>
</dbReference>
<name>M1DIE5_SOLTU</name>
<protein>
    <recommendedName>
        <fullName evidence="1">Putative plant transposon protein domain-containing protein</fullName>
    </recommendedName>
</protein>
<dbReference type="HOGENOM" id="CLU_029307_12_0_1"/>
<dbReference type="EnsemblPlants" id="PGSC0003DMT400089555">
    <property type="protein sequence ID" value="PGSC0003DMT400089555"/>
    <property type="gene ID" value="PGSC0003DMG400039126"/>
</dbReference>
<evidence type="ECO:0000313" key="2">
    <source>
        <dbReference type="EnsemblPlants" id="PGSC0003DMT400089555"/>
    </source>
</evidence>
<dbReference type="InterPro" id="IPR046796">
    <property type="entry name" value="Transposase_32_dom"/>
</dbReference>
<dbReference type="AlphaFoldDB" id="M1DIE5"/>
<dbReference type="Pfam" id="PF20167">
    <property type="entry name" value="Transposase_32"/>
    <property type="match status" value="1"/>
</dbReference>
<accession>M1DIE5</accession>
<evidence type="ECO:0000259" key="1">
    <source>
        <dbReference type="Pfam" id="PF20167"/>
    </source>
</evidence>